<keyword evidence="3 4" id="KW-0472">Membrane</keyword>
<dbReference type="Gene3D" id="1.20.1250.20">
    <property type="entry name" value="MFS general substrate transporter like domains"/>
    <property type="match status" value="1"/>
</dbReference>
<feature type="transmembrane region" description="Helical" evidence="4">
    <location>
        <begin position="218"/>
        <end position="238"/>
    </location>
</feature>
<feature type="domain" description="Major facilitator superfamily (MFS) profile" evidence="5">
    <location>
        <begin position="10"/>
        <end position="386"/>
    </location>
</feature>
<evidence type="ECO:0000259" key="5">
    <source>
        <dbReference type="PROSITE" id="PS50850"/>
    </source>
</evidence>
<name>A0A420AR05_SPHD1</name>
<feature type="transmembrane region" description="Helical" evidence="4">
    <location>
        <begin position="276"/>
        <end position="294"/>
    </location>
</feature>
<dbReference type="InterPro" id="IPR036259">
    <property type="entry name" value="MFS_trans_sf"/>
</dbReference>
<gene>
    <name evidence="6" type="ORF">DFQ12_4057</name>
</gene>
<evidence type="ECO:0000256" key="2">
    <source>
        <dbReference type="ARBA" id="ARBA00022989"/>
    </source>
</evidence>
<dbReference type="PANTHER" id="PTHR23531:SF1">
    <property type="entry name" value="QUINOLENE RESISTANCE PROTEIN NORA"/>
    <property type="match status" value="1"/>
</dbReference>
<dbReference type="PROSITE" id="PS50850">
    <property type="entry name" value="MFS"/>
    <property type="match status" value="1"/>
</dbReference>
<protein>
    <submittedName>
        <fullName evidence="6">Putative MFS family arabinose efflux permease</fullName>
    </submittedName>
</protein>
<dbReference type="GO" id="GO:0022857">
    <property type="term" value="F:transmembrane transporter activity"/>
    <property type="evidence" value="ECO:0007669"/>
    <property type="project" value="InterPro"/>
</dbReference>
<dbReference type="EMBL" id="RAPY01000004">
    <property type="protein sequence ID" value="RKE46899.1"/>
    <property type="molecule type" value="Genomic_DNA"/>
</dbReference>
<feature type="transmembrane region" description="Helical" evidence="4">
    <location>
        <begin position="12"/>
        <end position="36"/>
    </location>
</feature>
<dbReference type="Pfam" id="PF07690">
    <property type="entry name" value="MFS_1"/>
    <property type="match status" value="1"/>
</dbReference>
<evidence type="ECO:0000256" key="1">
    <source>
        <dbReference type="ARBA" id="ARBA00022692"/>
    </source>
</evidence>
<evidence type="ECO:0000313" key="7">
    <source>
        <dbReference type="Proteomes" id="UP000286246"/>
    </source>
</evidence>
<dbReference type="CDD" id="cd17489">
    <property type="entry name" value="MFS_YfcJ_like"/>
    <property type="match status" value="1"/>
</dbReference>
<dbReference type="RefSeq" id="WP_120260746.1">
    <property type="nucleotide sequence ID" value="NZ_RAPY01000004.1"/>
</dbReference>
<feature type="transmembrane region" description="Helical" evidence="4">
    <location>
        <begin position="244"/>
        <end position="264"/>
    </location>
</feature>
<evidence type="ECO:0000256" key="3">
    <source>
        <dbReference type="ARBA" id="ARBA00023136"/>
    </source>
</evidence>
<feature type="transmembrane region" description="Helical" evidence="4">
    <location>
        <begin position="42"/>
        <end position="60"/>
    </location>
</feature>
<keyword evidence="7" id="KW-1185">Reference proteome</keyword>
<feature type="transmembrane region" description="Helical" evidence="4">
    <location>
        <begin position="365"/>
        <end position="382"/>
    </location>
</feature>
<dbReference type="NCBIfam" id="NF009048">
    <property type="entry name" value="PRK12382.1"/>
    <property type="match status" value="1"/>
</dbReference>
<proteinExistence type="predicted"/>
<reference evidence="6 7" key="1">
    <citation type="submission" date="2018-09" db="EMBL/GenBank/DDBJ databases">
        <title>Genomic Encyclopedia of Type Strains, Phase III (KMG-III): the genomes of soil and plant-associated and newly described type strains.</title>
        <authorList>
            <person name="Whitman W."/>
        </authorList>
    </citation>
    <scope>NUCLEOTIDE SEQUENCE [LARGE SCALE GENOMIC DNA]</scope>
    <source>
        <strain evidence="6 7">CECT 7938</strain>
    </source>
</reference>
<comment type="caution">
    <text evidence="6">The sequence shown here is derived from an EMBL/GenBank/DDBJ whole genome shotgun (WGS) entry which is preliminary data.</text>
</comment>
<feature type="transmembrane region" description="Helical" evidence="4">
    <location>
        <begin position="335"/>
        <end position="359"/>
    </location>
</feature>
<feature type="transmembrane region" description="Helical" evidence="4">
    <location>
        <begin position="80"/>
        <end position="98"/>
    </location>
</feature>
<organism evidence="6 7">
    <name type="scientific">Sphingobacterium detergens</name>
    <dbReference type="NCBI Taxonomy" id="1145106"/>
    <lineage>
        <taxon>Bacteria</taxon>
        <taxon>Pseudomonadati</taxon>
        <taxon>Bacteroidota</taxon>
        <taxon>Sphingobacteriia</taxon>
        <taxon>Sphingobacteriales</taxon>
        <taxon>Sphingobacteriaceae</taxon>
        <taxon>Sphingobacterium</taxon>
    </lineage>
</organism>
<evidence type="ECO:0000256" key="4">
    <source>
        <dbReference type="SAM" id="Phobius"/>
    </source>
</evidence>
<dbReference type="AlphaFoldDB" id="A0A420AR05"/>
<accession>A0A420AR05</accession>
<feature type="transmembrane region" description="Helical" evidence="4">
    <location>
        <begin position="104"/>
        <end position="137"/>
    </location>
</feature>
<dbReference type="OrthoDB" id="322544at2"/>
<sequence length="386" mass="41308">MKEENQSMWTISPIMISVFAIYLCIGITLGTVPALIKNELHFSPLIVGAVVGIQFIATLLTRAFAGKIADTKGAKTAKQYGVIMTMLTGLIYMTAYHLRDFHLLALLMLFVARIAHGIAESLAITGALTWGIGLVGHQKSGKVMTWNGIAMYAGIALGAPLAIYLSASWGTSYVFGLMIILSAISWICTIKLPNLPVDPSHQRTPFYKVIGMISEQGLALAFSSIGFACISSFITLLFTEKSWINPSLAFLTFGGFYVLTRVFCASFPDRFGGYKVAMVSLAIEMIGQMLIGFASSEAMAIIGCSLTGIGFSLIFPALGVLAIQKVSPQMRGTALGAYAAFFDISLGIAGPVAGIIAGWHGYQSIYFFGGVAAAVSMWILIVQKNK</sequence>
<dbReference type="InterPro" id="IPR011701">
    <property type="entry name" value="MFS"/>
</dbReference>
<evidence type="ECO:0000313" key="6">
    <source>
        <dbReference type="EMBL" id="RKE46899.1"/>
    </source>
</evidence>
<keyword evidence="1 4" id="KW-0812">Transmembrane</keyword>
<dbReference type="Proteomes" id="UP000286246">
    <property type="component" value="Unassembled WGS sequence"/>
</dbReference>
<feature type="transmembrane region" description="Helical" evidence="4">
    <location>
        <begin position="149"/>
        <end position="167"/>
    </location>
</feature>
<keyword evidence="2 4" id="KW-1133">Transmembrane helix</keyword>
<feature type="transmembrane region" description="Helical" evidence="4">
    <location>
        <begin position="173"/>
        <end position="197"/>
    </location>
</feature>
<dbReference type="InterPro" id="IPR020846">
    <property type="entry name" value="MFS_dom"/>
</dbReference>
<dbReference type="PANTHER" id="PTHR23531">
    <property type="entry name" value="QUINOLENE RESISTANCE PROTEIN NORA"/>
    <property type="match status" value="1"/>
</dbReference>
<dbReference type="SUPFAM" id="SSF103473">
    <property type="entry name" value="MFS general substrate transporter"/>
    <property type="match status" value="1"/>
</dbReference>
<feature type="transmembrane region" description="Helical" evidence="4">
    <location>
        <begin position="300"/>
        <end position="323"/>
    </location>
</feature>
<dbReference type="InterPro" id="IPR052714">
    <property type="entry name" value="MFS_Exporter"/>
</dbReference>
<dbReference type="NCBIfam" id="NF003477">
    <property type="entry name" value="PRK05122.1"/>
    <property type="match status" value="1"/>
</dbReference>